<sequence length="136" mass="15428">MKNFDERQEQVRGRIMTRAFLITIILMLLAAFLNDMHLYDFEKNVGFGETLISIVCIAITYGSVASILSNSYFGPLKDGRMAFIAYVFTALSVVLAALTIFDLIRGETLVVMNIISLMMVFSISISLWIRKSDWKK</sequence>
<protein>
    <submittedName>
        <fullName evidence="2">NADH-quinone oxidoreductase</fullName>
    </submittedName>
</protein>
<dbReference type="Proteomes" id="UP000030008">
    <property type="component" value="Unassembled WGS sequence"/>
</dbReference>
<feature type="transmembrane region" description="Helical" evidence="1">
    <location>
        <begin position="110"/>
        <end position="129"/>
    </location>
</feature>
<proteinExistence type="predicted"/>
<comment type="caution">
    <text evidence="2">The sequence shown here is derived from an EMBL/GenBank/DDBJ whole genome shotgun (WGS) entry which is preliminary data.</text>
</comment>
<dbReference type="RefSeq" id="WP_044903989.1">
    <property type="nucleotide sequence ID" value="NZ_JQIF01000014.1"/>
</dbReference>
<evidence type="ECO:0000313" key="3">
    <source>
        <dbReference type="Proteomes" id="UP000030008"/>
    </source>
</evidence>
<reference evidence="2 3" key="1">
    <citation type="submission" date="2014-08" db="EMBL/GenBank/DDBJ databases">
        <title>Clostridium innocuum, an unnegligible vancomycin-resistant pathogen causing extra-intestinal infections.</title>
        <authorList>
            <person name="Feng Y."/>
            <person name="Chiu C.-H."/>
        </authorList>
    </citation>
    <scope>NUCLEOTIDE SEQUENCE [LARGE SCALE GENOMIC DNA]</scope>
    <source>
        <strain evidence="2 3">AN88</strain>
    </source>
</reference>
<feature type="transmembrane region" description="Helical" evidence="1">
    <location>
        <begin position="81"/>
        <end position="104"/>
    </location>
</feature>
<keyword evidence="1" id="KW-1133">Transmembrane helix</keyword>
<organism evidence="2 3">
    <name type="scientific">Clostridium innocuum</name>
    <dbReference type="NCBI Taxonomy" id="1522"/>
    <lineage>
        <taxon>Bacteria</taxon>
        <taxon>Bacillati</taxon>
        <taxon>Bacillota</taxon>
        <taxon>Clostridia</taxon>
        <taxon>Eubacteriales</taxon>
        <taxon>Clostridiaceae</taxon>
        <taxon>Clostridium</taxon>
    </lineage>
</organism>
<name>A0A099I9A0_CLOIN</name>
<dbReference type="AlphaFoldDB" id="A0A099I9A0"/>
<evidence type="ECO:0000256" key="1">
    <source>
        <dbReference type="SAM" id="Phobius"/>
    </source>
</evidence>
<gene>
    <name evidence="2" type="ORF">CIAN88_02865</name>
</gene>
<feature type="transmembrane region" description="Helical" evidence="1">
    <location>
        <begin position="51"/>
        <end position="69"/>
    </location>
</feature>
<dbReference type="EMBL" id="JQIF01000014">
    <property type="protein sequence ID" value="KGJ54584.1"/>
    <property type="molecule type" value="Genomic_DNA"/>
</dbReference>
<keyword evidence="1" id="KW-0472">Membrane</keyword>
<evidence type="ECO:0000313" key="2">
    <source>
        <dbReference type="EMBL" id="KGJ54584.1"/>
    </source>
</evidence>
<accession>A0A099I9A0</accession>
<feature type="transmembrane region" description="Helical" evidence="1">
    <location>
        <begin position="20"/>
        <end position="39"/>
    </location>
</feature>
<keyword evidence="1" id="KW-0812">Transmembrane</keyword>